<name>A0AAD5TQI0_9FUNG</name>
<comment type="caution">
    <text evidence="8">The sequence shown here is derived from an EMBL/GenBank/DDBJ whole genome shotgun (WGS) entry which is preliminary data.</text>
</comment>
<evidence type="ECO:0000259" key="7">
    <source>
        <dbReference type="PROSITE" id="PS51203"/>
    </source>
</evidence>
<evidence type="ECO:0000313" key="8">
    <source>
        <dbReference type="EMBL" id="KAJ3184210.1"/>
    </source>
</evidence>
<feature type="region of interest" description="Disordered" evidence="6">
    <location>
        <begin position="278"/>
        <end position="311"/>
    </location>
</feature>
<evidence type="ECO:0000313" key="9">
    <source>
        <dbReference type="Proteomes" id="UP001212152"/>
    </source>
</evidence>
<evidence type="ECO:0000256" key="6">
    <source>
        <dbReference type="SAM" id="MobiDB-lite"/>
    </source>
</evidence>
<accession>A0AAD5TQI0</accession>
<dbReference type="PANTHER" id="PTHR21664">
    <property type="entry name" value="CHRONIC MYELOGENOUS LEUKEMIA TUMOR ANTIGEN 66"/>
    <property type="match status" value="1"/>
</dbReference>
<dbReference type="PROSITE" id="PS51203">
    <property type="entry name" value="CS"/>
    <property type="match status" value="1"/>
</dbReference>
<comment type="subcellular location">
    <subcellularLocation>
        <location evidence="2">Cytoplasm</location>
    </subcellularLocation>
    <subcellularLocation>
        <location evidence="1">Nucleus</location>
    </subcellularLocation>
</comment>
<dbReference type="EMBL" id="JADGJQ010000004">
    <property type="protein sequence ID" value="KAJ3184210.1"/>
    <property type="molecule type" value="Genomic_DNA"/>
</dbReference>
<reference evidence="8" key="1">
    <citation type="submission" date="2020-05" db="EMBL/GenBank/DDBJ databases">
        <title>Phylogenomic resolution of chytrid fungi.</title>
        <authorList>
            <person name="Stajich J.E."/>
            <person name="Amses K."/>
            <person name="Simmons R."/>
            <person name="Seto K."/>
            <person name="Myers J."/>
            <person name="Bonds A."/>
            <person name="Quandt C.A."/>
            <person name="Barry K."/>
            <person name="Liu P."/>
            <person name="Grigoriev I."/>
            <person name="Longcore J.E."/>
            <person name="James T.Y."/>
        </authorList>
    </citation>
    <scope>NUCLEOTIDE SEQUENCE</scope>
    <source>
        <strain evidence="8">JEL0379</strain>
    </source>
</reference>
<keyword evidence="9" id="KW-1185">Reference proteome</keyword>
<organism evidence="8 9">
    <name type="scientific">Geranomyces variabilis</name>
    <dbReference type="NCBI Taxonomy" id="109894"/>
    <lineage>
        <taxon>Eukaryota</taxon>
        <taxon>Fungi</taxon>
        <taxon>Fungi incertae sedis</taxon>
        <taxon>Chytridiomycota</taxon>
        <taxon>Chytridiomycota incertae sedis</taxon>
        <taxon>Chytridiomycetes</taxon>
        <taxon>Spizellomycetales</taxon>
        <taxon>Powellomycetaceae</taxon>
        <taxon>Geranomyces</taxon>
    </lineage>
</organism>
<dbReference type="GO" id="GO:0005634">
    <property type="term" value="C:nucleus"/>
    <property type="evidence" value="ECO:0007669"/>
    <property type="project" value="UniProtKB-SubCell"/>
</dbReference>
<dbReference type="Gene3D" id="2.60.40.790">
    <property type="match status" value="1"/>
</dbReference>
<dbReference type="SUPFAM" id="SSF49764">
    <property type="entry name" value="HSP20-like chaperones"/>
    <property type="match status" value="1"/>
</dbReference>
<evidence type="ECO:0000256" key="4">
    <source>
        <dbReference type="ARBA" id="ARBA00022490"/>
    </source>
</evidence>
<feature type="domain" description="CS" evidence="7">
    <location>
        <begin position="307"/>
        <end position="401"/>
    </location>
</feature>
<keyword evidence="5" id="KW-0539">Nucleus</keyword>
<evidence type="ECO:0000256" key="5">
    <source>
        <dbReference type="ARBA" id="ARBA00023242"/>
    </source>
</evidence>
<evidence type="ECO:0000256" key="3">
    <source>
        <dbReference type="ARBA" id="ARBA00018915"/>
    </source>
</evidence>
<evidence type="ECO:0000256" key="1">
    <source>
        <dbReference type="ARBA" id="ARBA00004123"/>
    </source>
</evidence>
<protein>
    <recommendedName>
        <fullName evidence="3">NudC domain-containing protein 1</fullName>
    </recommendedName>
</protein>
<dbReference type="PANTHER" id="PTHR21664:SF1">
    <property type="entry name" value="NUDC DOMAIN-CONTAINING PROTEIN 1"/>
    <property type="match status" value="1"/>
</dbReference>
<dbReference type="AlphaFoldDB" id="A0AAD5TQI0"/>
<evidence type="ECO:0000256" key="2">
    <source>
        <dbReference type="ARBA" id="ARBA00004496"/>
    </source>
</evidence>
<dbReference type="Proteomes" id="UP001212152">
    <property type="component" value="Unassembled WGS sequence"/>
</dbReference>
<dbReference type="InterPro" id="IPR037895">
    <property type="entry name" value="NUDCD1"/>
</dbReference>
<gene>
    <name evidence="8" type="ORF">HDU87_005057</name>
</gene>
<dbReference type="InterPro" id="IPR008978">
    <property type="entry name" value="HSP20-like_chaperone"/>
</dbReference>
<proteinExistence type="predicted"/>
<keyword evidence="4" id="KW-0963">Cytoplasm</keyword>
<dbReference type="GO" id="GO:0005737">
    <property type="term" value="C:cytoplasm"/>
    <property type="evidence" value="ECO:0007669"/>
    <property type="project" value="UniProtKB-SubCell"/>
</dbReference>
<dbReference type="Pfam" id="PF04969">
    <property type="entry name" value="CS"/>
    <property type="match status" value="1"/>
</dbReference>
<sequence length="675" mass="73017">MPPNVADIVINAALLNPRFESYKLSLHGPFKEPHTTLLPQPCAHVKCPSSPHDSFRKLQARASFNHLFYTPEAPPSRAFYINANYQVVEMCFDPASKGVLFNALWELPSPSSTASECEYPSVLCIGNFLLASNGAGYIGLQPQHTLDTTPISLALPGEHSYILLDAHISGASLFFLAYRMEERKVNASPAPTHTALAAAVGDHKAKKLKTVPQLAFCLSLFAVNLDRLRDGDVPAGDVPQPVRTVTSVEGFSVPYFAKIEPDGLGFTVGAATLYQHVPRDGESSAPTPQPTAPAVPPSTPTTIPPKPHSRNYKWYQTGEDVTITVRLPAKVERTDIHVALTPESIKLRTLRPTEHTLFDVRALWESILPSECIWTLEEEDKSLLTLHLAKKHEGTRWLQLWEEDDGVNETLSAEELKAFASALDKYTEPAAQDNANDDGDDGVLELGAATAMDVDDPQWTQPLTMENAMTEPSEDVDFEGSPVTIARFPADPAAAAAAAATHIARSGGQEWLCNAFSFQHPSLHDPPIPAIVLRSDVDALLYTVTPQSSSSSSSSSQGLSLTTHTAAFPALGFVQASKRDRRFTAITRDAQLAFIVEPRRAFVYEQPGRALQAAQYVLDFGMFEAGDKKAAAAAAEGVGTGAGADGAGDVVGLQQIAERVVLVLRERAVTVLDWS</sequence>
<dbReference type="InterPro" id="IPR007052">
    <property type="entry name" value="CS_dom"/>
</dbReference>
<dbReference type="CDD" id="cd06467">
    <property type="entry name" value="p23_NUDC_like"/>
    <property type="match status" value="1"/>
</dbReference>
<feature type="compositionally biased region" description="Pro residues" evidence="6">
    <location>
        <begin position="287"/>
        <end position="306"/>
    </location>
</feature>